<dbReference type="AlphaFoldDB" id="A0A518JTH8"/>
<keyword evidence="1" id="KW-0732">Signal</keyword>
<dbReference type="Pfam" id="PF07583">
    <property type="entry name" value="PSCyt2"/>
    <property type="match status" value="1"/>
</dbReference>
<keyword evidence="5" id="KW-1185">Reference proteome</keyword>
<organism evidence="4 5">
    <name type="scientific">Rosistilla carotiformis</name>
    <dbReference type="NCBI Taxonomy" id="2528017"/>
    <lineage>
        <taxon>Bacteria</taxon>
        <taxon>Pseudomonadati</taxon>
        <taxon>Planctomycetota</taxon>
        <taxon>Planctomycetia</taxon>
        <taxon>Pirellulales</taxon>
        <taxon>Pirellulaceae</taxon>
        <taxon>Rosistilla</taxon>
    </lineage>
</organism>
<feature type="domain" description="DUF1553" evidence="3">
    <location>
        <begin position="479"/>
        <end position="707"/>
    </location>
</feature>
<feature type="domain" description="DUF1549" evidence="2">
    <location>
        <begin position="247"/>
        <end position="429"/>
    </location>
</feature>
<dbReference type="InterPro" id="IPR022655">
    <property type="entry name" value="DUF1553"/>
</dbReference>
<dbReference type="Gene3D" id="2.60.40.1080">
    <property type="match status" value="1"/>
</dbReference>
<proteinExistence type="predicted"/>
<reference evidence="4 5" key="1">
    <citation type="submission" date="2019-02" db="EMBL/GenBank/DDBJ databases">
        <title>Deep-cultivation of Planctomycetes and their phenomic and genomic characterization uncovers novel biology.</title>
        <authorList>
            <person name="Wiegand S."/>
            <person name="Jogler M."/>
            <person name="Boedeker C."/>
            <person name="Pinto D."/>
            <person name="Vollmers J."/>
            <person name="Rivas-Marin E."/>
            <person name="Kohn T."/>
            <person name="Peeters S.H."/>
            <person name="Heuer A."/>
            <person name="Rast P."/>
            <person name="Oberbeckmann S."/>
            <person name="Bunk B."/>
            <person name="Jeske O."/>
            <person name="Meyerdierks A."/>
            <person name="Storesund J.E."/>
            <person name="Kallscheuer N."/>
            <person name="Luecker S."/>
            <person name="Lage O.M."/>
            <person name="Pohl T."/>
            <person name="Merkel B.J."/>
            <person name="Hornburger P."/>
            <person name="Mueller R.-W."/>
            <person name="Bruemmer F."/>
            <person name="Labrenz M."/>
            <person name="Spormann A.M."/>
            <person name="Op den Camp H."/>
            <person name="Overmann J."/>
            <person name="Amann R."/>
            <person name="Jetten M.S.M."/>
            <person name="Mascher T."/>
            <person name="Medema M.H."/>
            <person name="Devos D.P."/>
            <person name="Kaster A.-K."/>
            <person name="Ovreas L."/>
            <person name="Rohde M."/>
            <person name="Galperin M.Y."/>
            <person name="Jogler C."/>
        </authorList>
    </citation>
    <scope>NUCLEOTIDE SEQUENCE [LARGE SCALE GENOMIC DNA]</scope>
    <source>
        <strain evidence="4 5">Poly24</strain>
    </source>
</reference>
<gene>
    <name evidence="4" type="ORF">Poly24_25640</name>
</gene>
<evidence type="ECO:0000313" key="5">
    <source>
        <dbReference type="Proteomes" id="UP000315082"/>
    </source>
</evidence>
<dbReference type="KEGG" id="rcf:Poly24_25640"/>
<dbReference type="InterPro" id="IPR011444">
    <property type="entry name" value="DUF1549"/>
</dbReference>
<feature type="chain" id="PRO_5021947128" description="Bacterial Ig-like domain (Group 2)" evidence="1">
    <location>
        <begin position="33"/>
        <end position="747"/>
    </location>
</feature>
<dbReference type="PANTHER" id="PTHR35889:SF3">
    <property type="entry name" value="F-BOX DOMAIN-CONTAINING PROTEIN"/>
    <property type="match status" value="1"/>
</dbReference>
<evidence type="ECO:0000256" key="1">
    <source>
        <dbReference type="SAM" id="SignalP"/>
    </source>
</evidence>
<dbReference type="Pfam" id="PF07587">
    <property type="entry name" value="PSD1"/>
    <property type="match status" value="1"/>
</dbReference>
<evidence type="ECO:0000259" key="3">
    <source>
        <dbReference type="Pfam" id="PF07587"/>
    </source>
</evidence>
<dbReference type="OrthoDB" id="289126at2"/>
<sequence precursor="true">MTHRDLNRLRRQVTRCGFALLAPLFLFGSVHAVESEPTVSFINDVVPVLTKSGCNTGVCHAKAGGGQNGFQLSLFGFEPQEDYDHLVLEGRGRRLFPTDPDRSLLLVKAVGEVPHGGGVRLDPKSEGYATLRRWIAQGAPNSTDAEPTLTSIEVLPGRETVAAESEQQLKSLAHYSDGSSRDVTELAVYECNDRAMAEVSETGLVRTESIPGKVAVMVRYQGQVAVFNGSIPLGAPVEQLPESRNFIDDFVFDNLKTLGIPPSPVCDDATFIRRVSLDIAGRIPTDEESRAFLANEAPDKRDQLIDDLLRSPDYADYFANKWTSLLKNRRDDASDITSNFAFHSWIRDSLLANTPYDQLARELLAATGTIIANPPVAWYKRVKQPQEQIEDVAQLFLGVRMQCAQCHHHPFERWSQDDYYGLAAFFSQVGRKPTDTRGEDLIFHKRGIAGSKNIKTGMTVPPAALGDDVGTIPADEDPRLRLANWMSRPENPFFAKSLVNRYWKHFFARGLIEPEDDIRDTNPPTNPELLAALEEHFLSSGFDLKELVRTITRSNAYQLSATPNEHNIADRQNYSRFYPRRMQAEVMLDSIDQMTGATTSFANLPAGTRAIALPDNSYNRASPFLKVFGRPESSSVCECERVQSASLAQSLHLLNAADIKGKLATANGRADQLSKAETSDAEKISKLYLAAFARPPREEELQVALDYLAQPSVDAAGKPIDAKVAARDNYQDLVWALINTKEFLFNH</sequence>
<accession>A0A518JTH8</accession>
<dbReference type="Proteomes" id="UP000315082">
    <property type="component" value="Chromosome"/>
</dbReference>
<feature type="signal peptide" evidence="1">
    <location>
        <begin position="1"/>
        <end position="32"/>
    </location>
</feature>
<dbReference type="PANTHER" id="PTHR35889">
    <property type="entry name" value="CYCLOINULO-OLIGOSACCHARIDE FRUCTANOTRANSFERASE-RELATED"/>
    <property type="match status" value="1"/>
</dbReference>
<dbReference type="RefSeq" id="WP_145095372.1">
    <property type="nucleotide sequence ID" value="NZ_CP036348.1"/>
</dbReference>
<dbReference type="EMBL" id="CP036348">
    <property type="protein sequence ID" value="QDV68851.1"/>
    <property type="molecule type" value="Genomic_DNA"/>
</dbReference>
<protein>
    <recommendedName>
        <fullName evidence="6">Bacterial Ig-like domain (Group 2)</fullName>
    </recommendedName>
</protein>
<evidence type="ECO:0008006" key="6">
    <source>
        <dbReference type="Google" id="ProtNLM"/>
    </source>
</evidence>
<name>A0A518JTH8_9BACT</name>
<evidence type="ECO:0000259" key="2">
    <source>
        <dbReference type="Pfam" id="PF07583"/>
    </source>
</evidence>
<evidence type="ECO:0000313" key="4">
    <source>
        <dbReference type="EMBL" id="QDV68851.1"/>
    </source>
</evidence>